<sequence>MKKVFIIQITILVIGFCYACKTNEVPKKQSYVTISGTIKGNGGVRDSIRILFGGLIPETKLFGTKDTTIYTGSNGTFLFKSKDIKEPTRITIGSYKKRAGEKSQRWGDALRNFLVEPGDNIHIEIDESKEEHVYEFSGTGSEKFKVQWQNFQSGYKVNRREIQRRYGYKFAALSNKVQIADSLSNIQIRALETVKDSLSDRVFKIMKADIYGENGVYLKTFVSNMHVDTCSTKQIQQYRKLFDESLNTNLPSDILASSPYYIMFLSNMAIAQLQLGDPENPDYRYEHIHAKGFSDLCQIWRNQYSGMLREKLLLYNLQSLNVQDTYGIEECLQMSYDLIKTPELKAIIDTMYGRKIRGATAFNFNLPNTEGNMVRLSDFKGKVVYLDIWFTGCSGCLYLAKEVDHQVYPLFKDNPDVVFVSISGDKSKDQWLKSVESERYGLKEYVNLYTGGLGFKHDFTLYYGIKGGPTTMIIDREGRIYSSAPPKHGKSKELVALINEALER</sequence>
<organism evidence="6 7">
    <name type="scientific">Confluentibacter flavum</name>
    <dbReference type="NCBI Taxonomy" id="1909700"/>
    <lineage>
        <taxon>Bacteria</taxon>
        <taxon>Pseudomonadati</taxon>
        <taxon>Bacteroidota</taxon>
        <taxon>Flavobacteriia</taxon>
        <taxon>Flavobacteriales</taxon>
        <taxon>Flavobacteriaceae</taxon>
        <taxon>Confluentibacter</taxon>
    </lineage>
</organism>
<dbReference type="GO" id="GO:0030313">
    <property type="term" value="C:cell envelope"/>
    <property type="evidence" value="ECO:0007669"/>
    <property type="project" value="UniProtKB-SubCell"/>
</dbReference>
<dbReference type="Gene3D" id="3.40.30.10">
    <property type="entry name" value="Glutaredoxin"/>
    <property type="match status" value="1"/>
</dbReference>
<dbReference type="OrthoDB" id="9815205at2"/>
<gene>
    <name evidence="6" type="ORF">CSW08_14030</name>
</gene>
<dbReference type="GO" id="GO:0016491">
    <property type="term" value="F:oxidoreductase activity"/>
    <property type="evidence" value="ECO:0007669"/>
    <property type="project" value="InterPro"/>
</dbReference>
<reference evidence="6 7" key="1">
    <citation type="submission" date="2017-12" db="EMBL/GenBank/DDBJ databases">
        <title>Confluentibacter flavum sp. nov., isolated from the saline lake.</title>
        <authorList>
            <person name="Yu L."/>
        </authorList>
    </citation>
    <scope>NUCLEOTIDE SEQUENCE [LARGE SCALE GENOMIC DNA]</scope>
    <source>
        <strain evidence="6 7">3B</strain>
    </source>
</reference>
<name>A0A2N3HGY3_9FLAO</name>
<dbReference type="AlphaFoldDB" id="A0A2N3HGY3"/>
<keyword evidence="4" id="KW-0676">Redox-active center</keyword>
<dbReference type="EMBL" id="PJEO01000051">
    <property type="protein sequence ID" value="PKQ44217.1"/>
    <property type="molecule type" value="Genomic_DNA"/>
</dbReference>
<keyword evidence="7" id="KW-1185">Reference proteome</keyword>
<dbReference type="SUPFAM" id="SSF52833">
    <property type="entry name" value="Thioredoxin-like"/>
    <property type="match status" value="1"/>
</dbReference>
<evidence type="ECO:0000256" key="3">
    <source>
        <dbReference type="ARBA" id="ARBA00023157"/>
    </source>
</evidence>
<proteinExistence type="predicted"/>
<dbReference type="GO" id="GO:0017004">
    <property type="term" value="P:cytochrome complex assembly"/>
    <property type="evidence" value="ECO:0007669"/>
    <property type="project" value="UniProtKB-KW"/>
</dbReference>
<dbReference type="InterPro" id="IPR013740">
    <property type="entry name" value="Redoxin"/>
</dbReference>
<dbReference type="InterPro" id="IPR050553">
    <property type="entry name" value="Thioredoxin_ResA/DsbE_sf"/>
</dbReference>
<dbReference type="PROSITE" id="PS51352">
    <property type="entry name" value="THIOREDOXIN_2"/>
    <property type="match status" value="1"/>
</dbReference>
<dbReference type="RefSeq" id="WP_106660502.1">
    <property type="nucleotide sequence ID" value="NZ_PJEO01000051.1"/>
</dbReference>
<comment type="subcellular location">
    <subcellularLocation>
        <location evidence="1">Cell envelope</location>
    </subcellularLocation>
</comment>
<dbReference type="PANTHER" id="PTHR42852:SF6">
    <property type="entry name" value="THIOL:DISULFIDE INTERCHANGE PROTEIN DSBE"/>
    <property type="match status" value="1"/>
</dbReference>
<dbReference type="Pfam" id="PF08534">
    <property type="entry name" value="Redoxin"/>
    <property type="match status" value="1"/>
</dbReference>
<dbReference type="Proteomes" id="UP000233435">
    <property type="component" value="Unassembled WGS sequence"/>
</dbReference>
<keyword evidence="3" id="KW-1015">Disulfide bond</keyword>
<evidence type="ECO:0000259" key="5">
    <source>
        <dbReference type="PROSITE" id="PS51352"/>
    </source>
</evidence>
<dbReference type="CDD" id="cd02966">
    <property type="entry name" value="TlpA_like_family"/>
    <property type="match status" value="1"/>
</dbReference>
<evidence type="ECO:0000313" key="6">
    <source>
        <dbReference type="EMBL" id="PKQ44217.1"/>
    </source>
</evidence>
<dbReference type="InterPro" id="IPR013766">
    <property type="entry name" value="Thioredoxin_domain"/>
</dbReference>
<comment type="caution">
    <text evidence="6">The sequence shown here is derived from an EMBL/GenBank/DDBJ whole genome shotgun (WGS) entry which is preliminary data.</text>
</comment>
<protein>
    <recommendedName>
        <fullName evidence="5">Thioredoxin domain-containing protein</fullName>
    </recommendedName>
</protein>
<dbReference type="PANTHER" id="PTHR42852">
    <property type="entry name" value="THIOL:DISULFIDE INTERCHANGE PROTEIN DSBE"/>
    <property type="match status" value="1"/>
</dbReference>
<evidence type="ECO:0000256" key="4">
    <source>
        <dbReference type="ARBA" id="ARBA00023284"/>
    </source>
</evidence>
<feature type="domain" description="Thioredoxin" evidence="5">
    <location>
        <begin position="355"/>
        <end position="503"/>
    </location>
</feature>
<keyword evidence="2" id="KW-0201">Cytochrome c-type biogenesis</keyword>
<evidence type="ECO:0000313" key="7">
    <source>
        <dbReference type="Proteomes" id="UP000233435"/>
    </source>
</evidence>
<dbReference type="InterPro" id="IPR036249">
    <property type="entry name" value="Thioredoxin-like_sf"/>
</dbReference>
<evidence type="ECO:0000256" key="2">
    <source>
        <dbReference type="ARBA" id="ARBA00022748"/>
    </source>
</evidence>
<accession>A0A2N3HGY3</accession>
<evidence type="ECO:0000256" key="1">
    <source>
        <dbReference type="ARBA" id="ARBA00004196"/>
    </source>
</evidence>